<feature type="chain" id="PRO_5045718236" description="Secreted protein" evidence="1">
    <location>
        <begin position="25"/>
        <end position="141"/>
    </location>
</feature>
<name>A0ABS3FX45_9CYAN</name>
<protein>
    <recommendedName>
        <fullName evidence="4">Secreted protein</fullName>
    </recommendedName>
</protein>
<dbReference type="RefSeq" id="WP_207090145.1">
    <property type="nucleotide sequence ID" value="NZ_JAFLQW010000578.1"/>
</dbReference>
<gene>
    <name evidence="2" type="ORF">J0895_22050</name>
</gene>
<evidence type="ECO:0000313" key="2">
    <source>
        <dbReference type="EMBL" id="MBO0351712.1"/>
    </source>
</evidence>
<proteinExistence type="predicted"/>
<reference evidence="2 3" key="1">
    <citation type="submission" date="2021-03" db="EMBL/GenBank/DDBJ databases">
        <title>Metabolic Capacity of the Antarctic Cyanobacterium Phormidium pseudopriestleyi that Sustains Oxygenic Photosynthesis in the Presence of Hydrogen Sulfide.</title>
        <authorList>
            <person name="Lumian J.E."/>
            <person name="Jungblut A.D."/>
            <person name="Dillon M.L."/>
            <person name="Hawes I."/>
            <person name="Doran P.T."/>
            <person name="Mackey T.J."/>
            <person name="Dick G.J."/>
            <person name="Grettenberger C.L."/>
            <person name="Sumner D.Y."/>
        </authorList>
    </citation>
    <scope>NUCLEOTIDE SEQUENCE [LARGE SCALE GENOMIC DNA]</scope>
    <source>
        <strain evidence="2 3">FRX01</strain>
    </source>
</reference>
<comment type="caution">
    <text evidence="2">The sequence shown here is derived from an EMBL/GenBank/DDBJ whole genome shotgun (WGS) entry which is preliminary data.</text>
</comment>
<feature type="signal peptide" evidence="1">
    <location>
        <begin position="1"/>
        <end position="24"/>
    </location>
</feature>
<evidence type="ECO:0008006" key="4">
    <source>
        <dbReference type="Google" id="ProtNLM"/>
    </source>
</evidence>
<evidence type="ECO:0000256" key="1">
    <source>
        <dbReference type="SAM" id="SignalP"/>
    </source>
</evidence>
<keyword evidence="3" id="KW-1185">Reference proteome</keyword>
<dbReference type="Proteomes" id="UP000664844">
    <property type="component" value="Unassembled WGS sequence"/>
</dbReference>
<organism evidence="2 3">
    <name type="scientific">Phormidium pseudopriestleyi FRX01</name>
    <dbReference type="NCBI Taxonomy" id="1759528"/>
    <lineage>
        <taxon>Bacteria</taxon>
        <taxon>Bacillati</taxon>
        <taxon>Cyanobacteriota</taxon>
        <taxon>Cyanophyceae</taxon>
        <taxon>Oscillatoriophycideae</taxon>
        <taxon>Oscillatoriales</taxon>
        <taxon>Oscillatoriaceae</taxon>
        <taxon>Phormidium</taxon>
    </lineage>
</organism>
<evidence type="ECO:0000313" key="3">
    <source>
        <dbReference type="Proteomes" id="UP000664844"/>
    </source>
</evidence>
<accession>A0ABS3FX45</accession>
<dbReference type="EMBL" id="JAFLQW010000578">
    <property type="protein sequence ID" value="MBO0351712.1"/>
    <property type="molecule type" value="Genomic_DNA"/>
</dbReference>
<keyword evidence="1" id="KW-0732">Signal</keyword>
<sequence length="141" mass="15866">MFHKFRPFRASHPVAIALAPMAIAAGVFQFSTPAAQANVSIVIDRGISIQVGQPRTVQYGHPGVYQQPYNPYYSPNYHPQYYPQRGQPTIRNSTLINPTIIDSRIENSTLINPVIIDSQNRHRNVYQPRTNRVRGVLPGSL</sequence>